<dbReference type="RefSeq" id="WP_270153504.1">
    <property type="nucleotide sequence ID" value="NZ_JAPNNL010000011.1"/>
</dbReference>
<dbReference type="InterPro" id="IPR008761">
    <property type="entry name" value="Peptidase_S37"/>
</dbReference>
<evidence type="ECO:0000313" key="6">
    <source>
        <dbReference type="Proteomes" id="UP001144036"/>
    </source>
</evidence>
<keyword evidence="6" id="KW-1185">Reference proteome</keyword>
<feature type="chain" id="PRO_5047216082" evidence="4">
    <location>
        <begin position="29"/>
        <end position="475"/>
    </location>
</feature>
<evidence type="ECO:0000256" key="4">
    <source>
        <dbReference type="SAM" id="SignalP"/>
    </source>
</evidence>
<dbReference type="PANTHER" id="PTHR11010">
    <property type="entry name" value="PROTEASE S28 PRO-X CARBOXYPEPTIDASE-RELATED"/>
    <property type="match status" value="1"/>
</dbReference>
<dbReference type="GO" id="GO:0008233">
    <property type="term" value="F:peptidase activity"/>
    <property type="evidence" value="ECO:0007669"/>
    <property type="project" value="UniProtKB-KW"/>
</dbReference>
<dbReference type="Proteomes" id="UP001144036">
    <property type="component" value="Unassembled WGS sequence"/>
</dbReference>
<evidence type="ECO:0000256" key="3">
    <source>
        <dbReference type="ARBA" id="ARBA00022801"/>
    </source>
</evidence>
<name>A0ABT4S697_9ACTN</name>
<dbReference type="PANTHER" id="PTHR11010:SF38">
    <property type="entry name" value="LYSOSOMAL PRO-X CARBOXYPEPTIDASE"/>
    <property type="match status" value="1"/>
</dbReference>
<proteinExistence type="predicted"/>
<dbReference type="Pfam" id="PF05576">
    <property type="entry name" value="Peptidase_S37"/>
    <property type="match status" value="1"/>
</dbReference>
<dbReference type="GO" id="GO:0006508">
    <property type="term" value="P:proteolysis"/>
    <property type="evidence" value="ECO:0007669"/>
    <property type="project" value="UniProtKB-KW"/>
</dbReference>
<dbReference type="InterPro" id="IPR029058">
    <property type="entry name" value="AB_hydrolase_fold"/>
</dbReference>
<accession>A0ABT4S697</accession>
<reference evidence="5" key="1">
    <citation type="submission" date="2022-11" db="EMBL/GenBank/DDBJ databases">
        <title>Nonomuraea corallina sp. nov., a new species of the genus Nonomuraea isolated from sea side sediment in Thai sea.</title>
        <authorList>
            <person name="Ngamcharungchit C."/>
            <person name="Matsumoto A."/>
            <person name="Suriyachadkun C."/>
            <person name="Panbangred W."/>
            <person name="Inahashi Y."/>
            <person name="Intra B."/>
        </authorList>
    </citation>
    <scope>NUCLEOTIDE SEQUENCE</scope>
    <source>
        <strain evidence="5">MCN248</strain>
    </source>
</reference>
<keyword evidence="2 4" id="KW-0732">Signal</keyword>
<protein>
    <submittedName>
        <fullName evidence="5">S28 family serine protease</fullName>
    </submittedName>
</protein>
<dbReference type="Gene3D" id="3.40.50.1820">
    <property type="entry name" value="alpha/beta hydrolase"/>
    <property type="match status" value="1"/>
</dbReference>
<evidence type="ECO:0000256" key="1">
    <source>
        <dbReference type="ARBA" id="ARBA00022670"/>
    </source>
</evidence>
<keyword evidence="3" id="KW-0378">Hydrolase</keyword>
<evidence type="ECO:0000256" key="2">
    <source>
        <dbReference type="ARBA" id="ARBA00022729"/>
    </source>
</evidence>
<dbReference type="EMBL" id="JAPNNL010000011">
    <property type="protein sequence ID" value="MDA0632722.1"/>
    <property type="molecule type" value="Genomic_DNA"/>
</dbReference>
<evidence type="ECO:0000313" key="5">
    <source>
        <dbReference type="EMBL" id="MDA0632722.1"/>
    </source>
</evidence>
<gene>
    <name evidence="5" type="ORF">OUY22_04780</name>
</gene>
<sequence>MPPRTRLAPAALALALIVTGVISQPASAATAATAAPAAATTTADPLLDKLTAIPGLTVVSETRPSGMRFFVLTLAQPVDHRRPHKGTFQQRFTLLHRSDDAPVVLYTGGYGLPVNPTASQTEPTRLLGANQVSVEHRFFRTSRPDPADWSKLDIWQEASDEHRIVQALKTVYSGKWIQTGASKGGMTSVYHRRFYPGDVDGVVAYVAPNDRVNPADRAYDAFFEQVGDADCRAALEGVQKEALKRRDRLVARFEDEAARNGYTFTQSLGSADRSFEMTVLDAVWAFWQYSDVSQCTSVPPATATDDEIYDWIDSVAGFSFYTDQGIAYYVPYYYQAATQLGWPALKFGHLRGLIRYPGLYQPNSVIPRELRSHHDPRPMLDVDHWVRKQSSRMMFVYGENDPWSAERFTPSRNDSYVYVAPGANHGANISRLPEAERQAATATLLRWAGVTGAQATQRVAADIPDDDMLPDRHTR</sequence>
<feature type="signal peptide" evidence="4">
    <location>
        <begin position="1"/>
        <end position="28"/>
    </location>
</feature>
<organism evidence="5 6">
    <name type="scientific">Nonomuraea corallina</name>
    <dbReference type="NCBI Taxonomy" id="2989783"/>
    <lineage>
        <taxon>Bacteria</taxon>
        <taxon>Bacillati</taxon>
        <taxon>Actinomycetota</taxon>
        <taxon>Actinomycetes</taxon>
        <taxon>Streptosporangiales</taxon>
        <taxon>Streptosporangiaceae</taxon>
        <taxon>Nonomuraea</taxon>
    </lineage>
</organism>
<dbReference type="SUPFAM" id="SSF53474">
    <property type="entry name" value="alpha/beta-Hydrolases"/>
    <property type="match status" value="1"/>
</dbReference>
<keyword evidence="1 5" id="KW-0645">Protease</keyword>
<comment type="caution">
    <text evidence="5">The sequence shown here is derived from an EMBL/GenBank/DDBJ whole genome shotgun (WGS) entry which is preliminary data.</text>
</comment>